<dbReference type="GO" id="GO:0003747">
    <property type="term" value="F:translation release factor activity"/>
    <property type="evidence" value="ECO:0007669"/>
    <property type="project" value="InterPro"/>
</dbReference>
<keyword evidence="3" id="KW-0648">Protein biosynthesis</keyword>
<accession>A0A1G1UXE4</accession>
<proteinExistence type="inferred from homology"/>
<dbReference type="Pfam" id="PF03462">
    <property type="entry name" value="PCRF"/>
    <property type="match status" value="1"/>
</dbReference>
<dbReference type="STRING" id="1797513.A2782_01380"/>
<name>A0A1G1UXE4_9BACT</name>
<dbReference type="Gene3D" id="3.30.160.20">
    <property type="match status" value="1"/>
</dbReference>
<dbReference type="PROSITE" id="PS00745">
    <property type="entry name" value="RF_PROK_I"/>
    <property type="match status" value="1"/>
</dbReference>
<evidence type="ECO:0000313" key="6">
    <source>
        <dbReference type="Proteomes" id="UP000177967"/>
    </source>
</evidence>
<dbReference type="EMBL" id="MHBW01000035">
    <property type="protein sequence ID" value="OGY07776.1"/>
    <property type="molecule type" value="Genomic_DNA"/>
</dbReference>
<sequence length="231" mass="26004">MQPQTVYLEIRPAAGGDEANIWAIDLLRMYTRYALRRGWKVLVIDDETIKVSGTSVFDALKHEAGVHRVQRIPETEKRGRIHTSTSTVAVVPQLAQSQVQINPQDIEIQFYRAGGHGGQNVNKVSTAVRLTHKSTGIVVTAQTERFQEQNRQIAMDLLRAKLAQREEEQRKAQIQGFRSAVGTGDRSEKIRTYNYPQDRITDHRMGKSWGNLEAIVDGNLEKVLSATATLE</sequence>
<dbReference type="InterPro" id="IPR005139">
    <property type="entry name" value="PCRF"/>
</dbReference>
<evidence type="ECO:0000256" key="3">
    <source>
        <dbReference type="ARBA" id="ARBA00022917"/>
    </source>
</evidence>
<comment type="caution">
    <text evidence="5">The sequence shown here is derived from an EMBL/GenBank/DDBJ whole genome shotgun (WGS) entry which is preliminary data.</text>
</comment>
<dbReference type="Gene3D" id="3.30.70.1660">
    <property type="match status" value="1"/>
</dbReference>
<evidence type="ECO:0000259" key="4">
    <source>
        <dbReference type="PROSITE" id="PS00745"/>
    </source>
</evidence>
<dbReference type="SMART" id="SM00937">
    <property type="entry name" value="PCRF"/>
    <property type="match status" value="1"/>
</dbReference>
<dbReference type="InterPro" id="IPR050057">
    <property type="entry name" value="Prokaryotic/Mito_RF"/>
</dbReference>
<dbReference type="Proteomes" id="UP000177967">
    <property type="component" value="Unassembled WGS sequence"/>
</dbReference>
<protein>
    <recommendedName>
        <fullName evidence="4">Prokaryotic-type class I peptide chain release factors domain-containing protein</fullName>
    </recommendedName>
</protein>
<evidence type="ECO:0000256" key="1">
    <source>
        <dbReference type="ARBA" id="ARBA00010835"/>
    </source>
</evidence>
<dbReference type="SUPFAM" id="SSF75620">
    <property type="entry name" value="Release factor"/>
    <property type="match status" value="1"/>
</dbReference>
<feature type="domain" description="Prokaryotic-type class I peptide chain release factors" evidence="4">
    <location>
        <begin position="112"/>
        <end position="128"/>
    </location>
</feature>
<dbReference type="InterPro" id="IPR000352">
    <property type="entry name" value="Pep_chain_release_fac_I"/>
</dbReference>
<dbReference type="PANTHER" id="PTHR43804:SF7">
    <property type="entry name" value="LD18447P"/>
    <property type="match status" value="1"/>
</dbReference>
<reference evidence="5 6" key="1">
    <citation type="journal article" date="2016" name="Nat. Commun.">
        <title>Thousands of microbial genomes shed light on interconnected biogeochemical processes in an aquifer system.</title>
        <authorList>
            <person name="Anantharaman K."/>
            <person name="Brown C.T."/>
            <person name="Hug L.A."/>
            <person name="Sharon I."/>
            <person name="Castelle C.J."/>
            <person name="Probst A.J."/>
            <person name="Thomas B.C."/>
            <person name="Singh A."/>
            <person name="Wilkins M.J."/>
            <person name="Karaoz U."/>
            <person name="Brodie E.L."/>
            <person name="Williams K.H."/>
            <person name="Hubbard S.S."/>
            <person name="Banfield J.F."/>
        </authorList>
    </citation>
    <scope>NUCLEOTIDE SEQUENCE [LARGE SCALE GENOMIC DNA]</scope>
</reference>
<dbReference type="GO" id="GO:0005737">
    <property type="term" value="C:cytoplasm"/>
    <property type="evidence" value="ECO:0007669"/>
    <property type="project" value="UniProtKB-ARBA"/>
</dbReference>
<dbReference type="PANTHER" id="PTHR43804">
    <property type="entry name" value="LD18447P"/>
    <property type="match status" value="1"/>
</dbReference>
<dbReference type="Pfam" id="PF00472">
    <property type="entry name" value="RF-1"/>
    <property type="match status" value="1"/>
</dbReference>
<gene>
    <name evidence="5" type="ORF">A2782_01380</name>
</gene>
<evidence type="ECO:0000313" key="5">
    <source>
        <dbReference type="EMBL" id="OGY07776.1"/>
    </source>
</evidence>
<dbReference type="AlphaFoldDB" id="A0A1G1UXE4"/>
<keyword evidence="2" id="KW-0488">Methylation</keyword>
<evidence type="ECO:0000256" key="2">
    <source>
        <dbReference type="ARBA" id="ARBA00022481"/>
    </source>
</evidence>
<dbReference type="InterPro" id="IPR045853">
    <property type="entry name" value="Pep_chain_release_fac_I_sf"/>
</dbReference>
<organism evidence="5 6">
    <name type="scientific">Candidatus Blackburnbacteria bacterium RIFCSPHIGHO2_01_FULL_43_15b</name>
    <dbReference type="NCBI Taxonomy" id="1797513"/>
    <lineage>
        <taxon>Bacteria</taxon>
        <taxon>Candidatus Blackburniibacteriota</taxon>
    </lineage>
</organism>
<comment type="similarity">
    <text evidence="1">Belongs to the prokaryotic/mitochondrial release factor family.</text>
</comment>